<feature type="transmembrane region" description="Helical" evidence="2">
    <location>
        <begin position="64"/>
        <end position="84"/>
    </location>
</feature>
<proteinExistence type="predicted"/>
<dbReference type="EMBL" id="CAEZUO010000001">
    <property type="protein sequence ID" value="CAB4592297.1"/>
    <property type="molecule type" value="Genomic_DNA"/>
</dbReference>
<feature type="region of interest" description="Disordered" evidence="1">
    <location>
        <begin position="242"/>
        <end position="265"/>
    </location>
</feature>
<name>A0A6J6FU37_9ZZZZ</name>
<evidence type="ECO:0000313" key="3">
    <source>
        <dbReference type="EMBL" id="CAB4592297.1"/>
    </source>
</evidence>
<protein>
    <submittedName>
        <fullName evidence="3">Unannotated protein</fullName>
    </submittedName>
</protein>
<keyword evidence="2" id="KW-1133">Transmembrane helix</keyword>
<keyword evidence="2" id="KW-0812">Transmembrane</keyword>
<dbReference type="EMBL" id="CAEZVK010000003">
    <property type="protein sequence ID" value="CAB4621637.1"/>
    <property type="molecule type" value="Genomic_DNA"/>
</dbReference>
<dbReference type="AlphaFoldDB" id="A0A6J6FU37"/>
<evidence type="ECO:0000256" key="2">
    <source>
        <dbReference type="SAM" id="Phobius"/>
    </source>
</evidence>
<feature type="transmembrane region" description="Helical" evidence="2">
    <location>
        <begin position="316"/>
        <end position="335"/>
    </location>
</feature>
<accession>A0A6J6FU37</accession>
<evidence type="ECO:0000313" key="4">
    <source>
        <dbReference type="EMBL" id="CAB4621637.1"/>
    </source>
</evidence>
<reference evidence="3" key="1">
    <citation type="submission" date="2020-05" db="EMBL/GenBank/DDBJ databases">
        <authorList>
            <person name="Chiriac C."/>
            <person name="Salcher M."/>
            <person name="Ghai R."/>
            <person name="Kavagutti S V."/>
        </authorList>
    </citation>
    <scope>NUCLEOTIDE SEQUENCE</scope>
</reference>
<sequence length="341" mass="34021">MLHHKTVVGLRKVGLGSVGGLGPWSGRVSHPFPAPTHPEWPRTVNHQLPSIATKRLHQMRASRAMAAALVGVVALAGMLMSSAGNASASSCSGPLTNGEIRVVLVVDSSDLGGGASATCLVVPAGTTGSQLLARRGSELGTGSPRYGSSGLLCAIDGRPATGCGDKSSSGFGYWAYFFEAGGNWNYGNSNPFTKRLADGAIEGWRFVVGGCGCGQDPTPRIGPSLSLFPALSPALAPAPELPSLPASGSATGTPSGASTGGTTASTALSGGDVTIDPITGATSGVLTSATSAVEPVVVGDVALAASSSTHSTTGRWIGIAAVFGLIAVMAGGAWVQTRRSR</sequence>
<organism evidence="3">
    <name type="scientific">freshwater metagenome</name>
    <dbReference type="NCBI Taxonomy" id="449393"/>
    <lineage>
        <taxon>unclassified sequences</taxon>
        <taxon>metagenomes</taxon>
        <taxon>ecological metagenomes</taxon>
    </lineage>
</organism>
<keyword evidence="2" id="KW-0472">Membrane</keyword>
<evidence type="ECO:0000256" key="1">
    <source>
        <dbReference type="SAM" id="MobiDB-lite"/>
    </source>
</evidence>
<gene>
    <name evidence="3" type="ORF">UFOPK1827_00030</name>
    <name evidence="4" type="ORF">UFOPK2000_00063</name>
</gene>